<evidence type="ECO:0000256" key="1">
    <source>
        <dbReference type="SAM" id="MobiDB-lite"/>
    </source>
</evidence>
<sequence>MVNLDAVRIGFAAGNHQRRQLPKRAGCTSGGFYTAPSVNSSPFNSSNPITFSWNPTCLSPPPSTVDIYLYAPSATKPLIHQFPGVDYSPGIYQATLQPSWWAFAPSVALQLNIVPHGTPTFLTTLPPGPFFNVTYDQSTNPSAKPGSGSTNISAPYQVEHNNYSGGGLSKGALAAAVIAPILVVAVALAIYIKITRSKEDEKRKRWSQAIDHRMSTMSTDWRSVSRASRDIAFRNSLASHRSSAFTASDHRSSVASSMGNPGMEQVRHAHTSTFTTSRASRISFAPDPRLSATGESLRPVRSHNSGVATISIPSRAFHMAQSPVDEPVTPVGLLSPTQALGPNLLRSEDIGAQIRKSVNMGVSTVTKSNTLQIPIKTSLPVPDTVASTPADVPALSVPQLRIEDEAISMIATFPAPPPLAHQGSHIHDSLNPPANFRN</sequence>
<keyword evidence="4" id="KW-1185">Reference proteome</keyword>
<gene>
    <name evidence="3" type="ORF">BOTBODRAFT_178691</name>
</gene>
<feature type="region of interest" description="Disordered" evidence="1">
    <location>
        <begin position="419"/>
        <end position="438"/>
    </location>
</feature>
<reference evidence="4" key="1">
    <citation type="journal article" date="2014" name="Proc. Natl. Acad. Sci. U.S.A.">
        <title>Extensive sampling of basidiomycete genomes demonstrates inadequacy of the white-rot/brown-rot paradigm for wood decay fungi.</title>
        <authorList>
            <person name="Riley R."/>
            <person name="Salamov A.A."/>
            <person name="Brown D.W."/>
            <person name="Nagy L.G."/>
            <person name="Floudas D."/>
            <person name="Held B.W."/>
            <person name="Levasseur A."/>
            <person name="Lombard V."/>
            <person name="Morin E."/>
            <person name="Otillar R."/>
            <person name="Lindquist E.A."/>
            <person name="Sun H."/>
            <person name="LaButti K.M."/>
            <person name="Schmutz J."/>
            <person name="Jabbour D."/>
            <person name="Luo H."/>
            <person name="Baker S.E."/>
            <person name="Pisabarro A.G."/>
            <person name="Walton J.D."/>
            <person name="Blanchette R.A."/>
            <person name="Henrissat B."/>
            <person name="Martin F."/>
            <person name="Cullen D."/>
            <person name="Hibbett D.S."/>
            <person name="Grigoriev I.V."/>
        </authorList>
    </citation>
    <scope>NUCLEOTIDE SEQUENCE [LARGE SCALE GENOMIC DNA]</scope>
    <source>
        <strain evidence="4">FD-172 SS1</strain>
    </source>
</reference>
<name>A0A067MDX1_BOTB1</name>
<organism evidence="3 4">
    <name type="scientific">Botryobasidium botryosum (strain FD-172 SS1)</name>
    <dbReference type="NCBI Taxonomy" id="930990"/>
    <lineage>
        <taxon>Eukaryota</taxon>
        <taxon>Fungi</taxon>
        <taxon>Dikarya</taxon>
        <taxon>Basidiomycota</taxon>
        <taxon>Agaricomycotina</taxon>
        <taxon>Agaricomycetes</taxon>
        <taxon>Cantharellales</taxon>
        <taxon>Botryobasidiaceae</taxon>
        <taxon>Botryobasidium</taxon>
    </lineage>
</organism>
<dbReference type="Proteomes" id="UP000027195">
    <property type="component" value="Unassembled WGS sequence"/>
</dbReference>
<dbReference type="EMBL" id="KL198074">
    <property type="protein sequence ID" value="KDQ09781.1"/>
    <property type="molecule type" value="Genomic_DNA"/>
</dbReference>
<dbReference type="AlphaFoldDB" id="A0A067MDX1"/>
<dbReference type="HOGENOM" id="CLU_625544_0_0_1"/>
<dbReference type="OrthoDB" id="3363836at2759"/>
<keyword evidence="2" id="KW-0812">Transmembrane</keyword>
<evidence type="ECO:0000313" key="3">
    <source>
        <dbReference type="EMBL" id="KDQ09781.1"/>
    </source>
</evidence>
<evidence type="ECO:0000256" key="2">
    <source>
        <dbReference type="SAM" id="Phobius"/>
    </source>
</evidence>
<keyword evidence="2" id="KW-1133">Transmembrane helix</keyword>
<dbReference type="InParanoid" id="A0A067MDX1"/>
<keyword evidence="2" id="KW-0472">Membrane</keyword>
<dbReference type="STRING" id="930990.A0A067MDX1"/>
<feature type="transmembrane region" description="Helical" evidence="2">
    <location>
        <begin position="172"/>
        <end position="194"/>
    </location>
</feature>
<protein>
    <submittedName>
        <fullName evidence="3">Uncharacterized protein</fullName>
    </submittedName>
</protein>
<feature type="region of interest" description="Disordered" evidence="1">
    <location>
        <begin position="272"/>
        <end position="302"/>
    </location>
</feature>
<accession>A0A067MDX1</accession>
<proteinExistence type="predicted"/>
<evidence type="ECO:0000313" key="4">
    <source>
        <dbReference type="Proteomes" id="UP000027195"/>
    </source>
</evidence>